<dbReference type="Proteomes" id="UP000499080">
    <property type="component" value="Unassembled WGS sequence"/>
</dbReference>
<reference evidence="1 2" key="1">
    <citation type="journal article" date="2019" name="Sci. Rep.">
        <title>Orb-weaving spider Araneus ventricosus genome elucidates the spidroin gene catalogue.</title>
        <authorList>
            <person name="Kono N."/>
            <person name="Nakamura H."/>
            <person name="Ohtoshi R."/>
            <person name="Moran D.A.P."/>
            <person name="Shinohara A."/>
            <person name="Yoshida Y."/>
            <person name="Fujiwara M."/>
            <person name="Mori M."/>
            <person name="Tomita M."/>
            <person name="Arakawa K."/>
        </authorList>
    </citation>
    <scope>NUCLEOTIDE SEQUENCE [LARGE SCALE GENOMIC DNA]</scope>
</reference>
<evidence type="ECO:0000313" key="1">
    <source>
        <dbReference type="EMBL" id="GBO04206.1"/>
    </source>
</evidence>
<comment type="caution">
    <text evidence="1">The sequence shown here is derived from an EMBL/GenBank/DDBJ whole genome shotgun (WGS) entry which is preliminary data.</text>
</comment>
<evidence type="ECO:0000313" key="2">
    <source>
        <dbReference type="Proteomes" id="UP000499080"/>
    </source>
</evidence>
<organism evidence="1 2">
    <name type="scientific">Araneus ventricosus</name>
    <name type="common">Orbweaver spider</name>
    <name type="synonym">Epeira ventricosa</name>
    <dbReference type="NCBI Taxonomy" id="182803"/>
    <lineage>
        <taxon>Eukaryota</taxon>
        <taxon>Metazoa</taxon>
        <taxon>Ecdysozoa</taxon>
        <taxon>Arthropoda</taxon>
        <taxon>Chelicerata</taxon>
        <taxon>Arachnida</taxon>
        <taxon>Araneae</taxon>
        <taxon>Araneomorphae</taxon>
        <taxon>Entelegynae</taxon>
        <taxon>Araneoidea</taxon>
        <taxon>Araneidae</taxon>
        <taxon>Araneus</taxon>
    </lineage>
</organism>
<keyword evidence="2" id="KW-1185">Reference proteome</keyword>
<sequence>MNDRPTRQDRHRDLRVIALIEIPIPRLPFYRDRYRSPSSWHPMGRKMQRIPLPSILSMDLLPSFQHQAVLFYIPKWLWKENLLGRQDDERTTTKDLGPCFQTRN</sequence>
<protein>
    <submittedName>
        <fullName evidence="1">Uncharacterized protein</fullName>
    </submittedName>
</protein>
<dbReference type="EMBL" id="BGPR01031248">
    <property type="protein sequence ID" value="GBO04206.1"/>
    <property type="molecule type" value="Genomic_DNA"/>
</dbReference>
<gene>
    <name evidence="1" type="ORF">AVEN_73077_1</name>
</gene>
<accession>A0A4Y2TY06</accession>
<proteinExistence type="predicted"/>
<name>A0A4Y2TY06_ARAVE</name>
<dbReference type="AlphaFoldDB" id="A0A4Y2TY06"/>